<sequence>MNLITFVFLILVSASAYQPIWYEDIALDRHNIYRRMHDYADLEYSDTLGALALMCAKYYSKIHKIDHSCIYKFLHGENLAFFGRNTGAPEALDSLVDAIDGWYAESYDYDYEQPQSSTSAEIYHFTQMIWNSTFQMGFGIFRNYTSKRTYVVALYEPKGNILIRPPDSFKWFRGNVTAPVMSFQNQDYDMY</sequence>
<dbReference type="Proteomes" id="UP000708208">
    <property type="component" value="Unassembled WGS sequence"/>
</dbReference>
<feature type="domain" description="SCP" evidence="2">
    <location>
        <begin position="21"/>
        <end position="163"/>
    </location>
</feature>
<keyword evidence="1" id="KW-0732">Signal</keyword>
<evidence type="ECO:0000259" key="2">
    <source>
        <dbReference type="SMART" id="SM00198"/>
    </source>
</evidence>
<gene>
    <name evidence="3" type="ORF">AFUS01_LOCUS30716</name>
</gene>
<name>A0A8J2PFN1_9HEXA</name>
<organism evidence="3 4">
    <name type="scientific">Allacma fusca</name>
    <dbReference type="NCBI Taxonomy" id="39272"/>
    <lineage>
        <taxon>Eukaryota</taxon>
        <taxon>Metazoa</taxon>
        <taxon>Ecdysozoa</taxon>
        <taxon>Arthropoda</taxon>
        <taxon>Hexapoda</taxon>
        <taxon>Collembola</taxon>
        <taxon>Symphypleona</taxon>
        <taxon>Sminthuridae</taxon>
        <taxon>Allacma</taxon>
    </lineage>
</organism>
<dbReference type="PANTHER" id="PTHR10334">
    <property type="entry name" value="CYSTEINE-RICH SECRETORY PROTEIN-RELATED"/>
    <property type="match status" value="1"/>
</dbReference>
<reference evidence="3" key="1">
    <citation type="submission" date="2021-06" db="EMBL/GenBank/DDBJ databases">
        <authorList>
            <person name="Hodson N. C."/>
            <person name="Mongue J. A."/>
            <person name="Jaron S. K."/>
        </authorList>
    </citation>
    <scope>NUCLEOTIDE SEQUENCE</scope>
</reference>
<protein>
    <recommendedName>
        <fullName evidence="2">SCP domain-containing protein</fullName>
    </recommendedName>
</protein>
<dbReference type="SMART" id="SM00198">
    <property type="entry name" value="SCP"/>
    <property type="match status" value="1"/>
</dbReference>
<keyword evidence="4" id="KW-1185">Reference proteome</keyword>
<feature type="chain" id="PRO_5035151954" description="SCP domain-containing protein" evidence="1">
    <location>
        <begin position="17"/>
        <end position="191"/>
    </location>
</feature>
<dbReference type="OrthoDB" id="337038at2759"/>
<evidence type="ECO:0000313" key="4">
    <source>
        <dbReference type="Proteomes" id="UP000708208"/>
    </source>
</evidence>
<evidence type="ECO:0000256" key="1">
    <source>
        <dbReference type="SAM" id="SignalP"/>
    </source>
</evidence>
<dbReference type="Pfam" id="PF00188">
    <property type="entry name" value="CAP"/>
    <property type="match status" value="1"/>
</dbReference>
<accession>A0A8J2PFN1</accession>
<evidence type="ECO:0000313" key="3">
    <source>
        <dbReference type="EMBL" id="CAG7820318.1"/>
    </source>
</evidence>
<proteinExistence type="predicted"/>
<dbReference type="InterPro" id="IPR001283">
    <property type="entry name" value="CRISP-related"/>
</dbReference>
<dbReference type="AlphaFoldDB" id="A0A8J2PFN1"/>
<comment type="caution">
    <text evidence="3">The sequence shown here is derived from an EMBL/GenBank/DDBJ whole genome shotgun (WGS) entry which is preliminary data.</text>
</comment>
<dbReference type="EMBL" id="CAJVCH010475210">
    <property type="protein sequence ID" value="CAG7820318.1"/>
    <property type="molecule type" value="Genomic_DNA"/>
</dbReference>
<dbReference type="InterPro" id="IPR014044">
    <property type="entry name" value="CAP_dom"/>
</dbReference>
<feature type="signal peptide" evidence="1">
    <location>
        <begin position="1"/>
        <end position="16"/>
    </location>
</feature>